<keyword evidence="4" id="KW-1185">Reference proteome</keyword>
<keyword evidence="2" id="KW-0812">Transmembrane</keyword>
<keyword evidence="2" id="KW-1133">Transmembrane helix</keyword>
<dbReference type="PANTHER" id="PTHR33219">
    <property type="entry name" value="YLMG HOMOLOG PROTEIN 2, CHLOROPLASTIC"/>
    <property type="match status" value="1"/>
</dbReference>
<proteinExistence type="inferred from homology"/>
<evidence type="ECO:0000256" key="1">
    <source>
        <dbReference type="ARBA" id="ARBA00010894"/>
    </source>
</evidence>
<dbReference type="EMBL" id="BMIW01000001">
    <property type="protein sequence ID" value="GGF82673.1"/>
    <property type="molecule type" value="Genomic_DNA"/>
</dbReference>
<dbReference type="Proteomes" id="UP000608420">
    <property type="component" value="Unassembled WGS sequence"/>
</dbReference>
<evidence type="ECO:0000256" key="2">
    <source>
        <dbReference type="SAM" id="Phobius"/>
    </source>
</evidence>
<comment type="caution">
    <text evidence="3">The sequence shown here is derived from an EMBL/GenBank/DDBJ whole genome shotgun (WGS) entry which is preliminary data.</text>
</comment>
<reference evidence="4" key="1">
    <citation type="journal article" date="2019" name="Int. J. Syst. Evol. Microbiol.">
        <title>The Global Catalogue of Microorganisms (GCM) 10K type strain sequencing project: providing services to taxonomists for standard genome sequencing and annotation.</title>
        <authorList>
            <consortium name="The Broad Institute Genomics Platform"/>
            <consortium name="The Broad Institute Genome Sequencing Center for Infectious Disease"/>
            <person name="Wu L."/>
            <person name="Ma J."/>
        </authorList>
    </citation>
    <scope>NUCLEOTIDE SEQUENCE [LARGE SCALE GENOMIC DNA]</scope>
    <source>
        <strain evidence="4">CGMCC 1.15420</strain>
    </source>
</reference>
<name>A0ABQ1VPG2_9BACL</name>
<comment type="similarity">
    <text evidence="1">Belongs to the YggT family.</text>
</comment>
<dbReference type="Pfam" id="PF02325">
    <property type="entry name" value="CCB3_YggT"/>
    <property type="match status" value="1"/>
</dbReference>
<evidence type="ECO:0000313" key="3">
    <source>
        <dbReference type="EMBL" id="GGF82673.1"/>
    </source>
</evidence>
<evidence type="ECO:0000313" key="4">
    <source>
        <dbReference type="Proteomes" id="UP000608420"/>
    </source>
</evidence>
<dbReference type="RefSeq" id="WP_276145666.1">
    <property type="nucleotide sequence ID" value="NZ_KZ987724.1"/>
</dbReference>
<sequence>MSAATTINTIVWVAYNIYFTMIFVYILMSWLPNARDSFIGELLGKLVEPFLAPFRKFIPPIMGMIDISPIVALFVLQLAARGLTSVLNYIFVG</sequence>
<feature type="transmembrane region" description="Helical" evidence="2">
    <location>
        <begin position="12"/>
        <end position="31"/>
    </location>
</feature>
<keyword evidence="2" id="KW-0472">Membrane</keyword>
<dbReference type="InterPro" id="IPR003425">
    <property type="entry name" value="CCB3/YggT"/>
</dbReference>
<protein>
    <submittedName>
        <fullName evidence="3">Membrane protein</fullName>
    </submittedName>
</protein>
<accession>A0ABQ1VPG2</accession>
<dbReference type="PANTHER" id="PTHR33219:SF14">
    <property type="entry name" value="PROTEIN COFACTOR ASSEMBLY OF COMPLEX C SUBUNIT B CCB3, CHLOROPLASTIC-RELATED"/>
    <property type="match status" value="1"/>
</dbReference>
<organism evidence="3 4">
    <name type="scientific">Paenibacillus aceti</name>
    <dbReference type="NCBI Taxonomy" id="1820010"/>
    <lineage>
        <taxon>Bacteria</taxon>
        <taxon>Bacillati</taxon>
        <taxon>Bacillota</taxon>
        <taxon>Bacilli</taxon>
        <taxon>Bacillales</taxon>
        <taxon>Paenibacillaceae</taxon>
        <taxon>Paenibacillus</taxon>
    </lineage>
</organism>
<gene>
    <name evidence="3" type="ORF">GCM10010913_00090</name>
</gene>